<evidence type="ECO:0000259" key="1">
    <source>
        <dbReference type="Pfam" id="PF01926"/>
    </source>
</evidence>
<dbReference type="InterPro" id="IPR031168">
    <property type="entry name" value="G_TrmE"/>
</dbReference>
<dbReference type="AlphaFoldDB" id="A0A941W443"/>
<dbReference type="SUPFAM" id="SSF52540">
    <property type="entry name" value="P-loop containing nucleoside triphosphate hydrolases"/>
    <property type="match status" value="1"/>
</dbReference>
<dbReference type="Pfam" id="PF10396">
    <property type="entry name" value="TrmE_N"/>
    <property type="match status" value="1"/>
</dbReference>
<evidence type="ECO:0000259" key="2">
    <source>
        <dbReference type="Pfam" id="PF10396"/>
    </source>
</evidence>
<dbReference type="PANTHER" id="PTHR42714:SF2">
    <property type="entry name" value="TRNA MODIFICATION GTPASE GTPBP3, MITOCHONDRIAL"/>
    <property type="match status" value="1"/>
</dbReference>
<dbReference type="GO" id="GO:0002098">
    <property type="term" value="P:tRNA wobble uridine modification"/>
    <property type="evidence" value="ECO:0007669"/>
    <property type="project" value="TreeGrafter"/>
</dbReference>
<dbReference type="InterPro" id="IPR027266">
    <property type="entry name" value="TrmE/GcvT-like"/>
</dbReference>
<dbReference type="InterPro" id="IPR018948">
    <property type="entry name" value="GTP-bd_TrmE_N"/>
</dbReference>
<dbReference type="EMBL" id="JAANXD010000075">
    <property type="protein sequence ID" value="MBS1258834.1"/>
    <property type="molecule type" value="Genomic_DNA"/>
</dbReference>
<dbReference type="GO" id="GO:0005829">
    <property type="term" value="C:cytosol"/>
    <property type="evidence" value="ECO:0007669"/>
    <property type="project" value="TreeGrafter"/>
</dbReference>
<accession>A0A941W443</accession>
<dbReference type="Gene3D" id="1.20.120.430">
    <property type="entry name" value="tRNA modification GTPase MnmE domain 2"/>
    <property type="match status" value="1"/>
</dbReference>
<dbReference type="Gene3D" id="3.40.50.300">
    <property type="entry name" value="P-loop containing nucleotide triphosphate hydrolases"/>
    <property type="match status" value="1"/>
</dbReference>
<dbReference type="InterPro" id="IPR027417">
    <property type="entry name" value="P-loop_NTPase"/>
</dbReference>
<evidence type="ECO:0000313" key="3">
    <source>
        <dbReference type="EMBL" id="MBS1258834.1"/>
    </source>
</evidence>
<dbReference type="InterPro" id="IPR006073">
    <property type="entry name" value="GTP-bd"/>
</dbReference>
<sequence>MTASLASFENNNMMKNKTIASITTPIGEGGIGVIQVSGPDSLRIVNTVFKGKKLKNLRNAESKRLYYGDICSNGSPVDEVIVNVLREQDSFTGEDLVEVNCHGGIRAVKKTLECVVAAGAKEVHWKELANRSLTNNKIDLIQGEALLEIPKAKTRLGAKVLLDQYNGALSSIVNKIIGEIEKCDNTGELLNHINNQLRETVRTAVFGCAITSPQKLIITGKPNAGKSTLINELLKEDRSITHKEPGTTRDAVDELISFDGMPFTIIDTAGIRDTDHEVEMLGVLESKKQLSEADKIIIVFDNSKPAEREDNELIEFIEKLDLHKADNSHKVSIFPVINKADLPCKLNLSTLIGDTFEPICQISALNGDGISTLEESLISEFKEFIEYTPGKPIIFTKRQQEYISRALLFSEKCIQTAEGIKNDSNLLNDIKQNLLDCIVDSQL</sequence>
<organism evidence="3 4">
    <name type="scientific">Candidatus Scalindua arabica</name>
    <dbReference type="NCBI Taxonomy" id="1127984"/>
    <lineage>
        <taxon>Bacteria</taxon>
        <taxon>Pseudomonadati</taxon>
        <taxon>Planctomycetota</taxon>
        <taxon>Candidatus Brocadiia</taxon>
        <taxon>Candidatus Brocadiales</taxon>
        <taxon>Candidatus Scalinduaceae</taxon>
        <taxon>Candidatus Scalindua</taxon>
    </lineage>
</organism>
<proteinExistence type="predicted"/>
<evidence type="ECO:0000313" key="4">
    <source>
        <dbReference type="Proteomes" id="UP000722750"/>
    </source>
</evidence>
<dbReference type="NCBIfam" id="TIGR00231">
    <property type="entry name" value="small_GTP"/>
    <property type="match status" value="1"/>
</dbReference>
<dbReference type="CDD" id="cd04164">
    <property type="entry name" value="trmE"/>
    <property type="match status" value="1"/>
</dbReference>
<feature type="domain" description="GTP-binding protein TrmE N-terminal" evidence="2">
    <location>
        <begin position="18"/>
        <end position="137"/>
    </location>
</feature>
<dbReference type="InterPro" id="IPR005225">
    <property type="entry name" value="Small_GTP-bd"/>
</dbReference>
<feature type="domain" description="G" evidence="1">
    <location>
        <begin position="216"/>
        <end position="322"/>
    </location>
</feature>
<name>A0A941W443_9BACT</name>
<dbReference type="Gene3D" id="3.30.1360.120">
    <property type="entry name" value="Probable tRNA modification gtpase trme, domain 1"/>
    <property type="match status" value="1"/>
</dbReference>
<dbReference type="Pfam" id="PF01926">
    <property type="entry name" value="MMR_HSR1"/>
    <property type="match status" value="1"/>
</dbReference>
<dbReference type="CDD" id="cd14858">
    <property type="entry name" value="TrmE_N"/>
    <property type="match status" value="1"/>
</dbReference>
<dbReference type="GO" id="GO:0030488">
    <property type="term" value="P:tRNA methylation"/>
    <property type="evidence" value="ECO:0007669"/>
    <property type="project" value="TreeGrafter"/>
</dbReference>
<reference evidence="3" key="1">
    <citation type="journal article" date="2021" name="ISME J.">
        <title>Fine-scale metabolic discontinuity in a stratified prokaryote microbiome of a Red Sea deep halocline.</title>
        <authorList>
            <person name="Michoud G."/>
            <person name="Ngugi D.K."/>
            <person name="Barozzi A."/>
            <person name="Merlino G."/>
            <person name="Calleja M.L."/>
            <person name="Delgado-Huertas A."/>
            <person name="Moran X.A.G."/>
            <person name="Daffonchio D."/>
        </authorList>
    </citation>
    <scope>NUCLEOTIDE SEQUENCE</scope>
    <source>
        <strain evidence="3">SuakinDeep_MAG55_1</strain>
    </source>
</reference>
<dbReference type="Proteomes" id="UP000722750">
    <property type="component" value="Unassembled WGS sequence"/>
</dbReference>
<protein>
    <submittedName>
        <fullName evidence="3">tRNA modification GTPase MnmE</fullName>
    </submittedName>
</protein>
<gene>
    <name evidence="3" type="ORF">MAG551_01897</name>
</gene>
<dbReference type="InterPro" id="IPR027368">
    <property type="entry name" value="MnmE_dom2"/>
</dbReference>
<comment type="caution">
    <text evidence="3">The sequence shown here is derived from an EMBL/GenBank/DDBJ whole genome shotgun (WGS) entry which is preliminary data.</text>
</comment>
<dbReference type="GO" id="GO:0005525">
    <property type="term" value="F:GTP binding"/>
    <property type="evidence" value="ECO:0007669"/>
    <property type="project" value="InterPro"/>
</dbReference>
<dbReference type="PANTHER" id="PTHR42714">
    <property type="entry name" value="TRNA MODIFICATION GTPASE GTPBP3"/>
    <property type="match status" value="1"/>
</dbReference>